<comment type="caution">
    <text evidence="5">The sequence shown here is derived from an EMBL/GenBank/DDBJ whole genome shotgun (WGS) entry which is preliminary data.</text>
</comment>
<feature type="region of interest" description="Disordered" evidence="1">
    <location>
        <begin position="704"/>
        <end position="729"/>
    </location>
</feature>
<evidence type="ECO:0000313" key="5">
    <source>
        <dbReference type="EMBL" id="MFD2839745.1"/>
    </source>
</evidence>
<dbReference type="InterPro" id="IPR004919">
    <property type="entry name" value="GmrSD_N"/>
</dbReference>
<dbReference type="PANTHER" id="PTHR35149">
    <property type="entry name" value="SLL5132 PROTEIN"/>
    <property type="match status" value="1"/>
</dbReference>
<dbReference type="EMBL" id="JBHUOP010000002">
    <property type="protein sequence ID" value="MFD2839745.1"/>
    <property type="molecule type" value="Genomic_DNA"/>
</dbReference>
<dbReference type="RefSeq" id="WP_377465295.1">
    <property type="nucleotide sequence ID" value="NZ_JBHUOP010000002.1"/>
</dbReference>
<evidence type="ECO:0000259" key="4">
    <source>
        <dbReference type="Pfam" id="PF18755"/>
    </source>
</evidence>
<sequence>MKTDVVKPKEIFYNPTRLVVPLFQRPYVWSKETQWVPLWEDIVRLIEMIQHHNQNATHFLGAIVIQQVPAALGGLPMWNVIDGQQRLTTLQILLDALHGQLLVRGWDQLAGQILPLIENPSDYCVTDEDRYKLWPTNRDRDGFVSVMSATKPADYETVVSSRLSEAHRYFSAVIDEWIGDSNEAVGRARTLVPAVLDRLEIASIRLDANEDAQAIFETLNARGTPLSAADLIKNFVFQNLDVPPAEAEQSYRDFWAEFETPWWEQPITTGRITNSRSSLFLWQWLTARTLSEFPIREVFSHFKYYVNTVEKDISSLLPRIKASADEYRAVIEGAERPNGPLTRVELFSYRIGALDSEIARPLIIWLGQPEQTGVTARDRDRVLAVMESWLVRRSLVKTATQGANRFIIDVIKYLREQPQDALPDALTRYLAVNHTPVGYWPGDDEVRDALRGARAYTKYRRVRLRMVLEALEDAKRGYPDGKQLAMGPVARGKGTVEHLLPQKWRKHWGEGLTEDEEIARDESLHQLGNLTLVTQKLNSAINNGPWLAKREYFLNYDDVLITKDAINLALDGWNETAIQQRTEQLIDQILAIWPVPDGHVGLSSTSDIQAASVSSVDVAQLVASGWINAGARLRCRHLNSQWKDAIAVVSLDGHIYLGDTAYDTPSAAAVAASGKGQNGWWWWALEDSGRSLQDIRADYLASLGEPDEGEDEVFSPEDELDVDADGDAA</sequence>
<evidence type="ECO:0000313" key="6">
    <source>
        <dbReference type="Proteomes" id="UP001597391"/>
    </source>
</evidence>
<reference evidence="6" key="1">
    <citation type="journal article" date="2019" name="Int. J. Syst. Evol. Microbiol.">
        <title>The Global Catalogue of Microorganisms (GCM) 10K type strain sequencing project: providing services to taxonomists for standard genome sequencing and annotation.</title>
        <authorList>
            <consortium name="The Broad Institute Genomics Platform"/>
            <consortium name="The Broad Institute Genome Sequencing Center for Infectious Disease"/>
            <person name="Wu L."/>
            <person name="Ma J."/>
        </authorList>
    </citation>
    <scope>NUCLEOTIDE SEQUENCE [LARGE SCALE GENOMIC DNA]</scope>
    <source>
        <strain evidence="6">KCTC 33576</strain>
    </source>
</reference>
<accession>A0ABW5XCP8</accession>
<feature type="compositionally biased region" description="Acidic residues" evidence="1">
    <location>
        <begin position="705"/>
        <end position="729"/>
    </location>
</feature>
<proteinExistence type="predicted"/>
<dbReference type="Pfam" id="PF07510">
    <property type="entry name" value="GmrSD_C"/>
    <property type="match status" value="1"/>
</dbReference>
<dbReference type="InterPro" id="IPR011089">
    <property type="entry name" value="GmrSD_C"/>
</dbReference>
<feature type="domain" description="GmrSD restriction endonucleases N-terminal" evidence="2">
    <location>
        <begin position="10"/>
        <end position="237"/>
    </location>
</feature>
<evidence type="ECO:0000259" key="2">
    <source>
        <dbReference type="Pfam" id="PF03235"/>
    </source>
</evidence>
<protein>
    <submittedName>
        <fullName evidence="5">DUF262 domain-containing protein</fullName>
    </submittedName>
</protein>
<keyword evidence="6" id="KW-1185">Reference proteome</keyword>
<feature type="domain" description="GmrSD restriction endonucleases C-terminal" evidence="3">
    <location>
        <begin position="440"/>
        <end position="587"/>
    </location>
</feature>
<organism evidence="5 6">
    <name type="scientific">Populibacterium corticicola</name>
    <dbReference type="NCBI Taxonomy" id="1812826"/>
    <lineage>
        <taxon>Bacteria</taxon>
        <taxon>Bacillati</taxon>
        <taxon>Actinomycetota</taxon>
        <taxon>Actinomycetes</taxon>
        <taxon>Micrococcales</taxon>
        <taxon>Jonesiaceae</taxon>
        <taxon>Populibacterium</taxon>
    </lineage>
</organism>
<dbReference type="Pfam" id="PF03235">
    <property type="entry name" value="GmrSD_N"/>
    <property type="match status" value="1"/>
</dbReference>
<dbReference type="PANTHER" id="PTHR35149:SF1">
    <property type="entry name" value="DUF5655 DOMAIN-CONTAINING PROTEIN"/>
    <property type="match status" value="1"/>
</dbReference>
<dbReference type="InterPro" id="IPR040843">
    <property type="entry name" value="RAMA"/>
</dbReference>
<feature type="domain" description="RAMA" evidence="4">
    <location>
        <begin position="614"/>
        <end position="703"/>
    </location>
</feature>
<dbReference type="Pfam" id="PF18755">
    <property type="entry name" value="RAMA"/>
    <property type="match status" value="1"/>
</dbReference>
<dbReference type="Proteomes" id="UP001597391">
    <property type="component" value="Unassembled WGS sequence"/>
</dbReference>
<evidence type="ECO:0000256" key="1">
    <source>
        <dbReference type="SAM" id="MobiDB-lite"/>
    </source>
</evidence>
<evidence type="ECO:0000259" key="3">
    <source>
        <dbReference type="Pfam" id="PF07510"/>
    </source>
</evidence>
<name>A0ABW5XCP8_9MICO</name>
<gene>
    <name evidence="5" type="ORF">ACFSYH_04080</name>
</gene>